<evidence type="ECO:0000313" key="8">
    <source>
        <dbReference type="Proteomes" id="UP001213504"/>
    </source>
</evidence>
<feature type="active site" description="Nucleophile; cysteine thiosulfonate intermediate" evidence="4">
    <location>
        <position position="255"/>
    </location>
</feature>
<evidence type="ECO:0000313" key="7">
    <source>
        <dbReference type="EMBL" id="WFP23565.1"/>
    </source>
</evidence>
<dbReference type="GO" id="GO:0051539">
    <property type="term" value="F:4 iron, 4 sulfur cluster binding"/>
    <property type="evidence" value="ECO:0007669"/>
    <property type="project" value="UniProtKB-UniRule"/>
</dbReference>
<dbReference type="InterPro" id="IPR002500">
    <property type="entry name" value="PAPS_reduct_dom"/>
</dbReference>
<dbReference type="GO" id="GO:0043866">
    <property type="term" value="F:adenylyl-sulfate reductase (thioredoxin) activity"/>
    <property type="evidence" value="ECO:0007669"/>
    <property type="project" value="UniProtKB-EC"/>
</dbReference>
<feature type="binding site" evidence="4">
    <location>
        <position position="147"/>
    </location>
    <ligand>
        <name>[4Fe-4S] cluster</name>
        <dbReference type="ChEBI" id="CHEBI:49883"/>
    </ligand>
</feature>
<dbReference type="GO" id="GO:0004604">
    <property type="term" value="F:phosphoadenylyl-sulfate reductase (thioredoxin) activity"/>
    <property type="evidence" value="ECO:0007669"/>
    <property type="project" value="UniProtKB-UniRule"/>
</dbReference>
<comment type="cofactor">
    <cofactor evidence="4">
        <name>[4Fe-4S] cluster</name>
        <dbReference type="ChEBI" id="CHEBI:49883"/>
    </cofactor>
    <text evidence="4">Binds 1 [4Fe-4S] cluster per subunit.</text>
</comment>
<accession>A0AAX3T370</accession>
<dbReference type="PIRSF" id="PIRSF000857">
    <property type="entry name" value="PAPS_reductase"/>
    <property type="match status" value="1"/>
</dbReference>
<keyword evidence="4" id="KW-0411">Iron-sulfur</keyword>
<dbReference type="InterPro" id="IPR014729">
    <property type="entry name" value="Rossmann-like_a/b/a_fold"/>
</dbReference>
<dbReference type="GO" id="GO:0005737">
    <property type="term" value="C:cytoplasm"/>
    <property type="evidence" value="ECO:0007669"/>
    <property type="project" value="UniProtKB-SubCell"/>
</dbReference>
<evidence type="ECO:0000259" key="6">
    <source>
        <dbReference type="Pfam" id="PF01507"/>
    </source>
</evidence>
<dbReference type="GO" id="GO:0070814">
    <property type="term" value="P:hydrogen sulfide biosynthetic process"/>
    <property type="evidence" value="ECO:0007669"/>
    <property type="project" value="UniProtKB-UniRule"/>
</dbReference>
<comment type="pathway">
    <text evidence="3 4">Sulfur metabolism; hydrogen sulfide biosynthesis; sulfite from sulfate.</text>
</comment>
<dbReference type="PANTHER" id="PTHR46509:SF1">
    <property type="entry name" value="PHOSPHOADENOSINE PHOSPHOSULFATE REDUCTASE"/>
    <property type="match status" value="1"/>
</dbReference>
<sequence>MTIETTTRTGRRFSEDQLRDIAEKGAADLGSDATPGELIRWTAQTFGTNFVVASNMQDAALVDLAVKNIDRELLDGDPVKVLFLDTGYHFAETIGTRDAVEQVYNHSAPRFARPGVEMVNLTPEHSVAEQDELLGRNLFARDPGECCRLRKVVPLKAGLAGYDAWITGIRRVEAPTRANAPLISFDEGFGLVKINPIAAWSDETMQDYIDTNGVLVNPLVDEGYPSIGCAPCTAKPEPGSDPRSGRWAGRAKTECGLHA</sequence>
<protein>
    <recommendedName>
        <fullName evidence="4">Adenosine 5'-phosphosulfate reductase</fullName>
        <shortName evidence="4">APS reductase</shortName>
        <ecNumber evidence="4">1.8.4.10</ecNumber>
    </recommendedName>
    <alternativeName>
        <fullName evidence="4">5'-adenylylsulfate reductase</fullName>
    </alternativeName>
    <alternativeName>
        <fullName evidence="4">Thioredoxin-dependent 5'-adenylylsulfate reductase</fullName>
    </alternativeName>
</protein>
<dbReference type="SUPFAM" id="SSF52402">
    <property type="entry name" value="Adenine nucleotide alpha hydrolases-like"/>
    <property type="match status" value="1"/>
</dbReference>
<dbReference type="GO" id="GO:0046872">
    <property type="term" value="F:metal ion binding"/>
    <property type="evidence" value="ECO:0007669"/>
    <property type="project" value="UniProtKB-KW"/>
</dbReference>
<gene>
    <name evidence="4" type="primary">cysH</name>
    <name evidence="7" type="ORF">P9A14_15535</name>
</gene>
<organism evidence="7 8">
    <name type="scientific">Gordonia hongkongensis</name>
    <dbReference type="NCBI Taxonomy" id="1701090"/>
    <lineage>
        <taxon>Bacteria</taxon>
        <taxon>Bacillati</taxon>
        <taxon>Actinomycetota</taxon>
        <taxon>Actinomycetes</taxon>
        <taxon>Mycobacteriales</taxon>
        <taxon>Gordoniaceae</taxon>
        <taxon>Gordonia</taxon>
    </lineage>
</organism>
<evidence type="ECO:0000256" key="1">
    <source>
        <dbReference type="ARBA" id="ARBA00009732"/>
    </source>
</evidence>
<dbReference type="EMBL" id="CP121270">
    <property type="protein sequence ID" value="WFP23565.1"/>
    <property type="molecule type" value="Genomic_DNA"/>
</dbReference>
<dbReference type="CDD" id="cd23945">
    <property type="entry name" value="PAPS_reductase"/>
    <property type="match status" value="1"/>
</dbReference>
<evidence type="ECO:0000256" key="4">
    <source>
        <dbReference type="HAMAP-Rule" id="MF_00063"/>
    </source>
</evidence>
<dbReference type="AlphaFoldDB" id="A0AAX3T370"/>
<evidence type="ECO:0000256" key="3">
    <source>
        <dbReference type="ARBA" id="ARBA00024327"/>
    </source>
</evidence>
<dbReference type="GO" id="GO:0019379">
    <property type="term" value="P:sulfate assimilation, phosphoadenylyl sulfate reduction by phosphoadenylyl-sulfate reductase (thioredoxin)"/>
    <property type="evidence" value="ECO:0007669"/>
    <property type="project" value="UniProtKB-UniRule"/>
</dbReference>
<comment type="function">
    <text evidence="4">Catalyzes the formation of sulfite from adenosine 5'-phosphosulfate (APS) using thioredoxin as an electron donor.</text>
</comment>
<feature type="binding site" evidence="4">
    <location>
        <position position="229"/>
    </location>
    <ligand>
        <name>[4Fe-4S] cluster</name>
        <dbReference type="ChEBI" id="CHEBI:49883"/>
    </ligand>
</feature>
<dbReference type="InterPro" id="IPR004511">
    <property type="entry name" value="PAPS/APS_Rdtase"/>
</dbReference>
<dbReference type="Pfam" id="PF01507">
    <property type="entry name" value="PAPS_reduct"/>
    <property type="match status" value="1"/>
</dbReference>
<keyword evidence="4" id="KW-0408">Iron</keyword>
<dbReference type="Proteomes" id="UP001213504">
    <property type="component" value="Chromosome"/>
</dbReference>
<dbReference type="NCBIfam" id="NF002537">
    <property type="entry name" value="PRK02090.1"/>
    <property type="match status" value="1"/>
</dbReference>
<keyword evidence="4" id="KW-0479">Metal-binding</keyword>
<comment type="similarity">
    <text evidence="1 4">Belongs to the PAPS reductase family. CysH subfamily.</text>
</comment>
<keyword evidence="2 4" id="KW-0560">Oxidoreductase</keyword>
<proteinExistence type="inferred from homology"/>
<dbReference type="RefSeq" id="WP_165629852.1">
    <property type="nucleotide sequence ID" value="NZ_CP121270.1"/>
</dbReference>
<dbReference type="EC" id="1.8.4.10" evidence="4"/>
<reference evidence="7" key="1">
    <citation type="submission" date="2023-04" db="EMBL/GenBank/DDBJ databases">
        <title>Complete genome sequence of a phthalic acid esters degrading bacterial strain.</title>
        <authorList>
            <person name="Weng L."/>
            <person name="Jia Y."/>
            <person name="Ren L."/>
        </authorList>
    </citation>
    <scope>NUCLEOTIDE SEQUENCE</scope>
    <source>
        <strain evidence="7">RL-LY01</strain>
    </source>
</reference>
<keyword evidence="4" id="KW-0963">Cytoplasm</keyword>
<dbReference type="PANTHER" id="PTHR46509">
    <property type="entry name" value="PHOSPHOADENOSINE PHOSPHOSULFATE REDUCTASE"/>
    <property type="match status" value="1"/>
</dbReference>
<dbReference type="HAMAP" id="MF_00063">
    <property type="entry name" value="CysH"/>
    <property type="match status" value="1"/>
</dbReference>
<evidence type="ECO:0000256" key="2">
    <source>
        <dbReference type="ARBA" id="ARBA00023002"/>
    </source>
</evidence>
<comment type="catalytic activity">
    <reaction evidence="4">
        <text>[thioredoxin]-disulfide + sulfite + AMP + 2 H(+) = adenosine 5'-phosphosulfate + [thioredoxin]-dithiol</text>
        <dbReference type="Rhea" id="RHEA:21976"/>
        <dbReference type="Rhea" id="RHEA-COMP:10698"/>
        <dbReference type="Rhea" id="RHEA-COMP:10700"/>
        <dbReference type="ChEBI" id="CHEBI:15378"/>
        <dbReference type="ChEBI" id="CHEBI:17359"/>
        <dbReference type="ChEBI" id="CHEBI:29950"/>
        <dbReference type="ChEBI" id="CHEBI:50058"/>
        <dbReference type="ChEBI" id="CHEBI:58243"/>
        <dbReference type="ChEBI" id="CHEBI:456215"/>
        <dbReference type="EC" id="1.8.4.10"/>
    </reaction>
</comment>
<name>A0AAX3T370_9ACTN</name>
<evidence type="ECO:0000256" key="5">
    <source>
        <dbReference type="SAM" id="MobiDB-lite"/>
    </source>
</evidence>
<feature type="region of interest" description="Disordered" evidence="5">
    <location>
        <begin position="235"/>
        <end position="259"/>
    </location>
</feature>
<comment type="subcellular location">
    <subcellularLocation>
        <location evidence="4">Cytoplasm</location>
    </subcellularLocation>
</comment>
<feature type="binding site" evidence="4">
    <location>
        <position position="146"/>
    </location>
    <ligand>
        <name>[4Fe-4S] cluster</name>
        <dbReference type="ChEBI" id="CHEBI:49883"/>
    </ligand>
</feature>
<feature type="domain" description="Phosphoadenosine phosphosulphate reductase" evidence="6">
    <location>
        <begin position="51"/>
        <end position="234"/>
    </location>
</feature>
<feature type="binding site" evidence="4">
    <location>
        <position position="232"/>
    </location>
    <ligand>
        <name>[4Fe-4S] cluster</name>
        <dbReference type="ChEBI" id="CHEBI:49883"/>
    </ligand>
</feature>
<dbReference type="Gene3D" id="3.40.50.620">
    <property type="entry name" value="HUPs"/>
    <property type="match status" value="1"/>
</dbReference>
<dbReference type="NCBIfam" id="TIGR00434">
    <property type="entry name" value="cysH"/>
    <property type="match status" value="1"/>
</dbReference>